<dbReference type="AlphaFoldDB" id="A0A0F9QRP4"/>
<evidence type="ECO:0000313" key="1">
    <source>
        <dbReference type="EMBL" id="KKN45144.1"/>
    </source>
</evidence>
<protein>
    <submittedName>
        <fullName evidence="1">Uncharacterized protein</fullName>
    </submittedName>
</protein>
<proteinExistence type="predicted"/>
<organism evidence="1">
    <name type="scientific">marine sediment metagenome</name>
    <dbReference type="NCBI Taxonomy" id="412755"/>
    <lineage>
        <taxon>unclassified sequences</taxon>
        <taxon>metagenomes</taxon>
        <taxon>ecological metagenomes</taxon>
    </lineage>
</organism>
<accession>A0A0F9QRP4</accession>
<comment type="caution">
    <text evidence="1">The sequence shown here is derived from an EMBL/GenBank/DDBJ whole genome shotgun (WGS) entry which is preliminary data.</text>
</comment>
<reference evidence="1" key="1">
    <citation type="journal article" date="2015" name="Nature">
        <title>Complex archaea that bridge the gap between prokaryotes and eukaryotes.</title>
        <authorList>
            <person name="Spang A."/>
            <person name="Saw J.H."/>
            <person name="Jorgensen S.L."/>
            <person name="Zaremba-Niedzwiedzka K."/>
            <person name="Martijn J."/>
            <person name="Lind A.E."/>
            <person name="van Eijk R."/>
            <person name="Schleper C."/>
            <person name="Guy L."/>
            <person name="Ettema T.J."/>
        </authorList>
    </citation>
    <scope>NUCLEOTIDE SEQUENCE</scope>
</reference>
<gene>
    <name evidence="1" type="ORF">LCGC14_0685970</name>
</gene>
<name>A0A0F9QRP4_9ZZZZ</name>
<sequence length="462" mass="49939">MAEFTELPIAAGPLVPRDIYNELLNAINNRRALVLPDATAAFTIYNSAGDATSATVEIDTAADEIYLIVVDGADASNTTLDLTAAANDTITELVAVINGLGFSWVAAEKSGAQSVVAGNKSDTLLSLGPADCLGASRITWFTNYAPNGVISEKLIGDIVAYRAAIDDLAQYFVRDGEVSSGAPPNRPRYYTINLLHFDAFGYNNVGWDSPGAPNLTTPCLPHQKLWNDMKACLDFLKWVAVDNDFGNTIDHSRAGTEFANSVSNANWNVARDNAIGGLGAGAPGNVGRLGIWADATIDEVPAPDEYVCPAKARTEWGITFQCDLGSIITMPSTPKGKLSIRVYQPSPSNPNPVRQYGAFSFDIYAEGNKVNSAPFVYAGLIFDRPNWLMDDLGDATLNMDGNDNLIIVSLLNTITDDPGVVEFPSPQLGVGDEHSRWIRGMRFDHSVADEARWWVILYFSWD</sequence>
<dbReference type="EMBL" id="LAZR01001409">
    <property type="protein sequence ID" value="KKN45144.1"/>
    <property type="molecule type" value="Genomic_DNA"/>
</dbReference>